<name>A0A1G8AYV5_9BURK</name>
<sequence length="185" mass="20008">MTADRFNSRAHTRHGRGRGADTRTPASHGHGRVREPAATPQDKRQPISPQQAAAQPISATQILIALLVAPLAWLAQVGIADMVLGASCAVGSPLFVVHTMAWTPLTVVLVSLVCLIFGGFGTLVAWRNLWRTARIPWRFPSALKGTRAERDWFLARLSALSSSMFILGLIATEIAILIIAPCSPW</sequence>
<reference evidence="3 4" key="1">
    <citation type="submission" date="2016-10" db="EMBL/GenBank/DDBJ databases">
        <authorList>
            <person name="de Groot N.N."/>
        </authorList>
    </citation>
    <scope>NUCLEOTIDE SEQUENCE [LARGE SCALE GENOMIC DNA]</scope>
    <source>
        <strain evidence="3 4">LMG 2247</strain>
    </source>
</reference>
<dbReference type="EMBL" id="FNCJ01000008">
    <property type="protein sequence ID" value="SDH26097.1"/>
    <property type="molecule type" value="Genomic_DNA"/>
</dbReference>
<feature type="transmembrane region" description="Helical" evidence="2">
    <location>
        <begin position="107"/>
        <end position="126"/>
    </location>
</feature>
<evidence type="ECO:0000256" key="1">
    <source>
        <dbReference type="SAM" id="MobiDB-lite"/>
    </source>
</evidence>
<keyword evidence="2" id="KW-0472">Membrane</keyword>
<dbReference type="RefSeq" id="WP_090686133.1">
    <property type="nucleotide sequence ID" value="NZ_CADERL010000011.1"/>
</dbReference>
<evidence type="ECO:0000313" key="4">
    <source>
        <dbReference type="Proteomes" id="UP000199706"/>
    </source>
</evidence>
<keyword evidence="2" id="KW-1133">Transmembrane helix</keyword>
<dbReference type="Proteomes" id="UP000199706">
    <property type="component" value="Unassembled WGS sequence"/>
</dbReference>
<feature type="compositionally biased region" description="Basic residues" evidence="1">
    <location>
        <begin position="8"/>
        <end position="17"/>
    </location>
</feature>
<evidence type="ECO:0000256" key="2">
    <source>
        <dbReference type="SAM" id="Phobius"/>
    </source>
</evidence>
<feature type="transmembrane region" description="Helical" evidence="2">
    <location>
        <begin position="153"/>
        <end position="180"/>
    </location>
</feature>
<evidence type="ECO:0000313" key="3">
    <source>
        <dbReference type="EMBL" id="SDH26097.1"/>
    </source>
</evidence>
<dbReference type="OrthoDB" id="5572070at2"/>
<dbReference type="AlphaFoldDB" id="A0A1G8AYV5"/>
<accession>A0A1G8AYV5</accession>
<protein>
    <submittedName>
        <fullName evidence="3">Uncharacterized protein</fullName>
    </submittedName>
</protein>
<keyword evidence="2" id="KW-0812">Transmembrane</keyword>
<gene>
    <name evidence="3" type="ORF">SAMN05216466_108152</name>
</gene>
<organism evidence="3 4">
    <name type="scientific">Paraburkholderia phenazinium</name>
    <dbReference type="NCBI Taxonomy" id="60549"/>
    <lineage>
        <taxon>Bacteria</taxon>
        <taxon>Pseudomonadati</taxon>
        <taxon>Pseudomonadota</taxon>
        <taxon>Betaproteobacteria</taxon>
        <taxon>Burkholderiales</taxon>
        <taxon>Burkholderiaceae</taxon>
        <taxon>Paraburkholderia</taxon>
    </lineage>
</organism>
<proteinExistence type="predicted"/>
<feature type="transmembrane region" description="Helical" evidence="2">
    <location>
        <begin position="53"/>
        <end position="75"/>
    </location>
</feature>
<feature type="region of interest" description="Disordered" evidence="1">
    <location>
        <begin position="1"/>
        <end position="51"/>
    </location>
</feature>